<organism evidence="8">
    <name type="scientific">Castellaniella ginsengisoli</name>
    <dbReference type="NCBI Taxonomy" id="546114"/>
    <lineage>
        <taxon>Bacteria</taxon>
        <taxon>Pseudomonadati</taxon>
        <taxon>Pseudomonadota</taxon>
        <taxon>Betaproteobacteria</taxon>
        <taxon>Burkholderiales</taxon>
        <taxon>Alcaligenaceae</taxon>
        <taxon>Castellaniella</taxon>
    </lineage>
</organism>
<protein>
    <recommendedName>
        <fullName evidence="2 7">Site-specific DNA-methyltransferase (adenine-specific)</fullName>
        <ecNumber evidence="2 7">2.1.1.72</ecNumber>
    </recommendedName>
</protein>
<comment type="catalytic activity">
    <reaction evidence="6 7">
        <text>a 2'-deoxyadenosine in DNA + S-adenosyl-L-methionine = an N(6)-methyl-2'-deoxyadenosine in DNA + S-adenosyl-L-homocysteine + H(+)</text>
        <dbReference type="Rhea" id="RHEA:15197"/>
        <dbReference type="Rhea" id="RHEA-COMP:12418"/>
        <dbReference type="Rhea" id="RHEA-COMP:12419"/>
        <dbReference type="ChEBI" id="CHEBI:15378"/>
        <dbReference type="ChEBI" id="CHEBI:57856"/>
        <dbReference type="ChEBI" id="CHEBI:59789"/>
        <dbReference type="ChEBI" id="CHEBI:90615"/>
        <dbReference type="ChEBI" id="CHEBI:90616"/>
        <dbReference type="EC" id="2.1.1.72"/>
    </reaction>
</comment>
<dbReference type="InterPro" id="IPR029063">
    <property type="entry name" value="SAM-dependent_MTases_sf"/>
</dbReference>
<dbReference type="EMBL" id="CP158263">
    <property type="protein sequence ID" value="XDJ71082.1"/>
    <property type="molecule type" value="Genomic_DNA"/>
</dbReference>
<accession>A0AB39EUP6</accession>
<evidence type="ECO:0000256" key="2">
    <source>
        <dbReference type="ARBA" id="ARBA00011900"/>
    </source>
</evidence>
<keyword evidence="3 7" id="KW-0489">Methyltransferase</keyword>
<dbReference type="EC" id="2.1.1.72" evidence="2 7"/>
<evidence type="ECO:0000256" key="1">
    <source>
        <dbReference type="ARBA" id="ARBA00006594"/>
    </source>
</evidence>
<dbReference type="InterPro" id="IPR002052">
    <property type="entry name" value="DNA_methylase_N6_adenine_CS"/>
</dbReference>
<comment type="similarity">
    <text evidence="1 7">Belongs to the N(4)/N(6)-methyltransferase family.</text>
</comment>
<dbReference type="PROSITE" id="PS00092">
    <property type="entry name" value="N6_MTASE"/>
    <property type="match status" value="1"/>
</dbReference>
<dbReference type="Pfam" id="PF02086">
    <property type="entry name" value="MethyltransfD12"/>
    <property type="match status" value="1"/>
</dbReference>
<dbReference type="RefSeq" id="WP_368649516.1">
    <property type="nucleotide sequence ID" value="NZ_CP158263.1"/>
</dbReference>
<name>A0AB39EUP6_9BURK</name>
<gene>
    <name evidence="8" type="ORF">ABRZ06_09030</name>
</gene>
<evidence type="ECO:0000313" key="8">
    <source>
        <dbReference type="EMBL" id="XDJ71082.1"/>
    </source>
</evidence>
<dbReference type="SUPFAM" id="SSF53335">
    <property type="entry name" value="S-adenosyl-L-methionine-dependent methyltransferases"/>
    <property type="match status" value="1"/>
</dbReference>
<dbReference type="GO" id="GO:0006298">
    <property type="term" value="P:mismatch repair"/>
    <property type="evidence" value="ECO:0007669"/>
    <property type="project" value="TreeGrafter"/>
</dbReference>
<dbReference type="Gene3D" id="3.40.50.150">
    <property type="entry name" value="Vaccinia Virus protein VP39"/>
    <property type="match status" value="1"/>
</dbReference>
<dbReference type="GO" id="GO:0009007">
    <property type="term" value="F:site-specific DNA-methyltransferase (adenine-specific) activity"/>
    <property type="evidence" value="ECO:0007669"/>
    <property type="project" value="UniProtKB-UniRule"/>
</dbReference>
<dbReference type="Gene3D" id="1.10.1020.10">
    <property type="entry name" value="Adenine-specific Methyltransferase, Domain 2"/>
    <property type="match status" value="1"/>
</dbReference>
<dbReference type="GO" id="GO:0043565">
    <property type="term" value="F:sequence-specific DNA binding"/>
    <property type="evidence" value="ECO:0007669"/>
    <property type="project" value="TreeGrafter"/>
</dbReference>
<dbReference type="PRINTS" id="PR00505">
    <property type="entry name" value="D12N6MTFRASE"/>
</dbReference>
<dbReference type="GO" id="GO:1904047">
    <property type="term" value="F:S-adenosyl-L-methionine binding"/>
    <property type="evidence" value="ECO:0007669"/>
    <property type="project" value="TreeGrafter"/>
</dbReference>
<sequence>MFIHTDNYTQTQLFDSTIEASVQPSLPPLKGQLLKWIGNKQKFATEIIYNFPKSFGTYFEPFVGSGAVLAKLAPKQAVAGDSFKPLIEIWTKLHDDTDALIEWYAERYALIAKLGKQEAYSQVLASYNAGANGADLLFLSRVCYGGVVRFRKSDGYMSTPCGPHKPMPPENFADRARIWAARTRSARFQHADFAETMKQAKAGDMVYLDPPYVDSQAILYGAQGFSYPRLLESIADCKKRGVYVALSIDGTKKSGGKTVELPTIEGLFERQVMVRLGSSMLKRYQLKDQTAEGHYVEDRLLLTY</sequence>
<evidence type="ECO:0000256" key="4">
    <source>
        <dbReference type="ARBA" id="ARBA00022679"/>
    </source>
</evidence>
<evidence type="ECO:0000256" key="5">
    <source>
        <dbReference type="ARBA" id="ARBA00022691"/>
    </source>
</evidence>
<dbReference type="PANTHER" id="PTHR30481">
    <property type="entry name" value="DNA ADENINE METHYLASE"/>
    <property type="match status" value="1"/>
</dbReference>
<dbReference type="GO" id="GO:0032259">
    <property type="term" value="P:methylation"/>
    <property type="evidence" value="ECO:0007669"/>
    <property type="project" value="UniProtKB-KW"/>
</dbReference>
<dbReference type="GO" id="GO:0009307">
    <property type="term" value="P:DNA restriction-modification system"/>
    <property type="evidence" value="ECO:0007669"/>
    <property type="project" value="InterPro"/>
</dbReference>
<keyword evidence="5 7" id="KW-0949">S-adenosyl-L-methionine</keyword>
<proteinExistence type="inferred from homology"/>
<evidence type="ECO:0000256" key="6">
    <source>
        <dbReference type="ARBA" id="ARBA00047942"/>
    </source>
</evidence>
<dbReference type="REBASE" id="858031">
    <property type="entry name" value="M.Cgi36ORF9030P"/>
</dbReference>
<dbReference type="AlphaFoldDB" id="A0AB39EUP6"/>
<evidence type="ECO:0000256" key="3">
    <source>
        <dbReference type="ARBA" id="ARBA00022603"/>
    </source>
</evidence>
<dbReference type="PANTHER" id="PTHR30481:SF3">
    <property type="entry name" value="DNA ADENINE METHYLASE"/>
    <property type="match status" value="1"/>
</dbReference>
<dbReference type="NCBIfam" id="TIGR00571">
    <property type="entry name" value="dam"/>
    <property type="match status" value="1"/>
</dbReference>
<keyword evidence="4 7" id="KW-0808">Transferase</keyword>
<dbReference type="InterPro" id="IPR023095">
    <property type="entry name" value="Ade_MeTrfase_dom_2"/>
</dbReference>
<reference evidence="8" key="1">
    <citation type="submission" date="2024-05" db="EMBL/GenBank/DDBJ databases">
        <authorList>
            <person name="Luo Y.-C."/>
            <person name="Nicholds J."/>
            <person name="Mortimer T."/>
            <person name="Maboni G."/>
        </authorList>
    </citation>
    <scope>NUCLEOTIDE SEQUENCE</scope>
    <source>
        <strain evidence="8">143936</strain>
    </source>
</reference>
<evidence type="ECO:0000256" key="7">
    <source>
        <dbReference type="RuleBase" id="RU361257"/>
    </source>
</evidence>
<dbReference type="InterPro" id="IPR012327">
    <property type="entry name" value="MeTrfase_D12"/>
</dbReference>